<dbReference type="FunFam" id="3.30.565.10:FF:000006">
    <property type="entry name" value="Sensor histidine kinase WalK"/>
    <property type="match status" value="1"/>
</dbReference>
<feature type="transmembrane region" description="Helical" evidence="10">
    <location>
        <begin position="6"/>
        <end position="26"/>
    </location>
</feature>
<feature type="transmembrane region" description="Helical" evidence="10">
    <location>
        <begin position="251"/>
        <end position="273"/>
    </location>
</feature>
<dbReference type="EMBL" id="LCIT01000009">
    <property type="protein sequence ID" value="KKT62791.1"/>
    <property type="molecule type" value="Genomic_DNA"/>
</dbReference>
<dbReference type="CDD" id="cd00082">
    <property type="entry name" value="HisKA"/>
    <property type="match status" value="1"/>
</dbReference>
<dbReference type="SUPFAM" id="SSF47384">
    <property type="entry name" value="Homodimeric domain of signal transducing histidine kinase"/>
    <property type="match status" value="1"/>
</dbReference>
<name>A0A0G1ITX3_9BACT</name>
<dbReference type="SMART" id="SM00388">
    <property type="entry name" value="HisKA"/>
    <property type="match status" value="1"/>
</dbReference>
<feature type="transmembrane region" description="Helical" evidence="10">
    <location>
        <begin position="58"/>
        <end position="82"/>
    </location>
</feature>
<dbReference type="AlphaFoldDB" id="A0A0G1ITX3"/>
<dbReference type="InterPro" id="IPR050351">
    <property type="entry name" value="BphY/WalK/GraS-like"/>
</dbReference>
<feature type="transmembrane region" description="Helical" evidence="10">
    <location>
        <begin position="168"/>
        <end position="190"/>
    </location>
</feature>
<dbReference type="Pfam" id="PF02518">
    <property type="entry name" value="HATPase_c"/>
    <property type="match status" value="1"/>
</dbReference>
<dbReference type="PANTHER" id="PTHR42878:SF7">
    <property type="entry name" value="SENSOR HISTIDINE KINASE GLRK"/>
    <property type="match status" value="1"/>
</dbReference>
<feature type="transmembrane region" description="Helical" evidence="10">
    <location>
        <begin position="132"/>
        <end position="148"/>
    </location>
</feature>
<evidence type="ECO:0000256" key="6">
    <source>
        <dbReference type="ARBA" id="ARBA00022777"/>
    </source>
</evidence>
<dbReference type="GO" id="GO:0000155">
    <property type="term" value="F:phosphorelay sensor kinase activity"/>
    <property type="evidence" value="ECO:0007669"/>
    <property type="project" value="InterPro"/>
</dbReference>
<keyword evidence="5" id="KW-0547">Nucleotide-binding</keyword>
<feature type="transmembrane region" description="Helical" evidence="10">
    <location>
        <begin position="33"/>
        <end position="52"/>
    </location>
</feature>
<evidence type="ECO:0000256" key="10">
    <source>
        <dbReference type="SAM" id="Phobius"/>
    </source>
</evidence>
<feature type="transmembrane region" description="Helical" evidence="10">
    <location>
        <begin position="196"/>
        <end position="215"/>
    </location>
</feature>
<dbReference type="Pfam" id="PF00512">
    <property type="entry name" value="HisKA"/>
    <property type="match status" value="1"/>
</dbReference>
<dbReference type="PANTHER" id="PTHR42878">
    <property type="entry name" value="TWO-COMPONENT HISTIDINE KINASE"/>
    <property type="match status" value="1"/>
</dbReference>
<keyword evidence="3" id="KW-0597">Phosphoprotein</keyword>
<dbReference type="Proteomes" id="UP000033945">
    <property type="component" value="Unassembled WGS sequence"/>
</dbReference>
<dbReference type="PRINTS" id="PR00344">
    <property type="entry name" value="BCTRLSENSOR"/>
</dbReference>
<evidence type="ECO:0000256" key="3">
    <source>
        <dbReference type="ARBA" id="ARBA00022553"/>
    </source>
</evidence>
<evidence type="ECO:0000256" key="7">
    <source>
        <dbReference type="ARBA" id="ARBA00022840"/>
    </source>
</evidence>
<evidence type="ECO:0000313" key="12">
    <source>
        <dbReference type="EMBL" id="KKT62791.1"/>
    </source>
</evidence>
<organism evidence="12 13">
    <name type="scientific">Candidatus Giovannonibacteria bacterium GW2011_GWA2_44_26</name>
    <dbReference type="NCBI Taxonomy" id="1618648"/>
    <lineage>
        <taxon>Bacteria</taxon>
        <taxon>Candidatus Giovannoniibacteriota</taxon>
    </lineage>
</organism>
<evidence type="ECO:0000256" key="8">
    <source>
        <dbReference type="ARBA" id="ARBA00023012"/>
    </source>
</evidence>
<dbReference type="InterPro" id="IPR031621">
    <property type="entry name" value="HisKA_7TM"/>
</dbReference>
<evidence type="ECO:0000256" key="2">
    <source>
        <dbReference type="ARBA" id="ARBA00012438"/>
    </source>
</evidence>
<feature type="coiled-coil region" evidence="9">
    <location>
        <begin position="272"/>
        <end position="302"/>
    </location>
</feature>
<dbReference type="PROSITE" id="PS50109">
    <property type="entry name" value="HIS_KIN"/>
    <property type="match status" value="1"/>
</dbReference>
<feature type="domain" description="Histidine kinase" evidence="11">
    <location>
        <begin position="309"/>
        <end position="528"/>
    </location>
</feature>
<dbReference type="InterPro" id="IPR003661">
    <property type="entry name" value="HisK_dim/P_dom"/>
</dbReference>
<proteinExistence type="predicted"/>
<accession>A0A0G1ITX3</accession>
<dbReference type="Pfam" id="PF16927">
    <property type="entry name" value="HisKA_7TM"/>
    <property type="match status" value="1"/>
</dbReference>
<comment type="caution">
    <text evidence="12">The sequence shown here is derived from an EMBL/GenBank/DDBJ whole genome shotgun (WGS) entry which is preliminary data.</text>
</comment>
<keyword evidence="10" id="KW-0472">Membrane</keyword>
<dbReference type="SMART" id="SM00387">
    <property type="entry name" value="HATPase_c"/>
    <property type="match status" value="1"/>
</dbReference>
<dbReference type="InterPro" id="IPR036890">
    <property type="entry name" value="HATPase_C_sf"/>
</dbReference>
<dbReference type="InterPro" id="IPR005467">
    <property type="entry name" value="His_kinase_dom"/>
</dbReference>
<dbReference type="SUPFAM" id="SSF55874">
    <property type="entry name" value="ATPase domain of HSP90 chaperone/DNA topoisomerase II/histidine kinase"/>
    <property type="match status" value="1"/>
</dbReference>
<reference evidence="12 13" key="1">
    <citation type="journal article" date="2015" name="Nature">
        <title>rRNA introns, odd ribosomes, and small enigmatic genomes across a large radiation of phyla.</title>
        <authorList>
            <person name="Brown C.T."/>
            <person name="Hug L.A."/>
            <person name="Thomas B.C."/>
            <person name="Sharon I."/>
            <person name="Castelle C.J."/>
            <person name="Singh A."/>
            <person name="Wilkins M.J."/>
            <person name="Williams K.H."/>
            <person name="Banfield J.F."/>
        </authorList>
    </citation>
    <scope>NUCLEOTIDE SEQUENCE [LARGE SCALE GENOMIC DNA]</scope>
</reference>
<dbReference type="GO" id="GO:0000156">
    <property type="term" value="F:phosphorelay response regulator activity"/>
    <property type="evidence" value="ECO:0007669"/>
    <property type="project" value="TreeGrafter"/>
</dbReference>
<dbReference type="GO" id="GO:0007234">
    <property type="term" value="P:osmosensory signaling via phosphorelay pathway"/>
    <property type="evidence" value="ECO:0007669"/>
    <property type="project" value="TreeGrafter"/>
</dbReference>
<feature type="transmembrane region" description="Helical" evidence="10">
    <location>
        <begin position="227"/>
        <end position="245"/>
    </location>
</feature>
<evidence type="ECO:0000256" key="5">
    <source>
        <dbReference type="ARBA" id="ARBA00022741"/>
    </source>
</evidence>
<feature type="transmembrane region" description="Helical" evidence="10">
    <location>
        <begin position="94"/>
        <end position="112"/>
    </location>
</feature>
<keyword evidence="10" id="KW-1133">Transmembrane helix</keyword>
<keyword evidence="7" id="KW-0067">ATP-binding</keyword>
<comment type="catalytic activity">
    <reaction evidence="1">
        <text>ATP + protein L-histidine = ADP + protein N-phospho-L-histidine.</text>
        <dbReference type="EC" id="2.7.13.3"/>
    </reaction>
</comment>
<dbReference type="EC" id="2.7.13.3" evidence="2"/>
<dbReference type="GO" id="GO:0030295">
    <property type="term" value="F:protein kinase activator activity"/>
    <property type="evidence" value="ECO:0007669"/>
    <property type="project" value="TreeGrafter"/>
</dbReference>
<keyword evidence="8" id="KW-0902">Two-component regulatory system</keyword>
<dbReference type="GO" id="GO:0005524">
    <property type="term" value="F:ATP binding"/>
    <property type="evidence" value="ECO:0007669"/>
    <property type="project" value="UniProtKB-KW"/>
</dbReference>
<evidence type="ECO:0000259" key="11">
    <source>
        <dbReference type="PROSITE" id="PS50109"/>
    </source>
</evidence>
<evidence type="ECO:0000256" key="4">
    <source>
        <dbReference type="ARBA" id="ARBA00022679"/>
    </source>
</evidence>
<keyword evidence="4" id="KW-0808">Transferase</keyword>
<dbReference type="Gene3D" id="1.10.287.130">
    <property type="match status" value="1"/>
</dbReference>
<sequence>MSIIDIILLISSFITAFLSLAILFYSPRTKADIFFSLASLAATLWIISMFFYRISSDVYFIEFFGHLLYYAGISISIGYFLFSTNFLRERKVWYLLHLFIYGLLTAIIFFSRDLFIQSINYSSKTIIFGPTYIFYSVILIGYFLISFWRLISTRKELDSDLKKKQIDFAFWGTGISIMIGIVFDIIIPFFGGFGLFWLGPAAVTLMVVSISYAIFEHNLFNIKVVATELFGAVITIISFIQLIYSKNFNELIFNGSIFLGIAIFSILLVRGVLQEVRQREKIEQLAKDLEKANADLVKLDEARSEFISLAGHQLRAPLTVIKGYTSMLKEGSFGEISKKVSEALERVFISANNLTKLVSDLLDLSRIESGKIKYEFKNIYLEDVVEKVLKELEEVSKEKRIAIEFKNENNKTFSIFGDADKLYEVVMNLLDNALKYSKTSPIAVTLKPRSKRLALAVADKGMGIPPDEMPKLFIKFGRTEIAKKERPEGMGLGLYFIKRIVNDHKGRIWAESAGLEKGSTFFVELPAK</sequence>
<evidence type="ECO:0000313" key="13">
    <source>
        <dbReference type="Proteomes" id="UP000033945"/>
    </source>
</evidence>
<dbReference type="InterPro" id="IPR003594">
    <property type="entry name" value="HATPase_dom"/>
</dbReference>
<dbReference type="Gene3D" id="3.30.565.10">
    <property type="entry name" value="Histidine kinase-like ATPase, C-terminal domain"/>
    <property type="match status" value="1"/>
</dbReference>
<protein>
    <recommendedName>
        <fullName evidence="2">histidine kinase</fullName>
        <ecNumber evidence="2">2.7.13.3</ecNumber>
    </recommendedName>
</protein>
<evidence type="ECO:0000256" key="9">
    <source>
        <dbReference type="SAM" id="Coils"/>
    </source>
</evidence>
<keyword evidence="10" id="KW-0812">Transmembrane</keyword>
<gene>
    <name evidence="12" type="ORF">UW55_C0009G0022</name>
</gene>
<evidence type="ECO:0000256" key="1">
    <source>
        <dbReference type="ARBA" id="ARBA00000085"/>
    </source>
</evidence>
<dbReference type="InterPro" id="IPR036097">
    <property type="entry name" value="HisK_dim/P_sf"/>
</dbReference>
<keyword evidence="6 12" id="KW-0418">Kinase</keyword>
<dbReference type="InterPro" id="IPR004358">
    <property type="entry name" value="Sig_transdc_His_kin-like_C"/>
</dbReference>
<keyword evidence="9" id="KW-0175">Coiled coil</keyword>